<dbReference type="PATRIC" id="fig|294.125.peg.1481"/>
<evidence type="ECO:0008006" key="3">
    <source>
        <dbReference type="Google" id="ProtNLM"/>
    </source>
</evidence>
<gene>
    <name evidence="1" type="ORF">PFLU3_14400</name>
</gene>
<dbReference type="AlphaFoldDB" id="A0A0D0SM08"/>
<dbReference type="RefSeq" id="WP_043047544.1">
    <property type="nucleotide sequence ID" value="NZ_JXCQ01000009.1"/>
</dbReference>
<evidence type="ECO:0000313" key="2">
    <source>
        <dbReference type="Proteomes" id="UP000032210"/>
    </source>
</evidence>
<comment type="caution">
    <text evidence="1">The sequence shown here is derived from an EMBL/GenBank/DDBJ whole genome shotgun (WGS) entry which is preliminary data.</text>
</comment>
<proteinExistence type="predicted"/>
<reference evidence="1 2" key="1">
    <citation type="submission" date="2015-01" db="EMBL/GenBank/DDBJ databases">
        <title>Genome sequence of the beneficial rhizobacterium Pseudomonas fluorescens 2-79.</title>
        <authorList>
            <person name="Thuermer A."/>
            <person name="Daniel R."/>
        </authorList>
    </citation>
    <scope>NUCLEOTIDE SEQUENCE [LARGE SCALE GENOMIC DNA]</scope>
    <source>
        <strain evidence="1 2">2-79</strain>
    </source>
</reference>
<protein>
    <recommendedName>
        <fullName evidence="3">Ypar31 protein</fullName>
    </recommendedName>
</protein>
<organism evidence="1 2">
    <name type="scientific">Pseudomonas fluorescens</name>
    <dbReference type="NCBI Taxonomy" id="294"/>
    <lineage>
        <taxon>Bacteria</taxon>
        <taxon>Pseudomonadati</taxon>
        <taxon>Pseudomonadota</taxon>
        <taxon>Gammaproteobacteria</taxon>
        <taxon>Pseudomonadales</taxon>
        <taxon>Pseudomonadaceae</taxon>
        <taxon>Pseudomonas</taxon>
    </lineage>
</organism>
<name>A0A0D0SM08_PSEFL</name>
<sequence>MHHRIHAAYHQAAFSRSTCAWLIIDDVAIEQWLASHLNDASVALLGLSLMWLMDEEEDALARRRFIPGEDGSSTLVPLLVCSDDMDFDCTVLMVEQVIDGDTVHWRRFGWSASGKLEVGISTRWNAENQPVSFSLEEFRAALETFDKLQKEPPSQ</sequence>
<dbReference type="Proteomes" id="UP000032210">
    <property type="component" value="Unassembled WGS sequence"/>
</dbReference>
<accession>A0A0D0SM08</accession>
<dbReference type="EMBL" id="JXCQ01000009">
    <property type="protein sequence ID" value="KIR23028.1"/>
    <property type="molecule type" value="Genomic_DNA"/>
</dbReference>
<evidence type="ECO:0000313" key="1">
    <source>
        <dbReference type="EMBL" id="KIR23028.1"/>
    </source>
</evidence>